<evidence type="ECO:0000256" key="2">
    <source>
        <dbReference type="ARBA" id="ARBA00011038"/>
    </source>
</evidence>
<dbReference type="SUPFAM" id="SSF46785">
    <property type="entry name" value="Winged helix' DNA-binding domain"/>
    <property type="match status" value="1"/>
</dbReference>
<keyword evidence="4 6" id="KW-0804">Transcription</keyword>
<dbReference type="Proteomes" id="UP000761534">
    <property type="component" value="Unassembled WGS sequence"/>
</dbReference>
<organism evidence="7 8">
    <name type="scientific">Trichomonascus ciferrii</name>
    <dbReference type="NCBI Taxonomy" id="44093"/>
    <lineage>
        <taxon>Eukaryota</taxon>
        <taxon>Fungi</taxon>
        <taxon>Dikarya</taxon>
        <taxon>Ascomycota</taxon>
        <taxon>Saccharomycotina</taxon>
        <taxon>Dipodascomycetes</taxon>
        <taxon>Dipodascales</taxon>
        <taxon>Trichomonascaceae</taxon>
        <taxon>Trichomonascus</taxon>
        <taxon>Trichomonascus ciferrii complex</taxon>
    </lineage>
</organism>
<gene>
    <name evidence="7" type="ORF">TRICI_006215</name>
</gene>
<dbReference type="GO" id="GO:0005666">
    <property type="term" value="C:RNA polymerase III complex"/>
    <property type="evidence" value="ECO:0007669"/>
    <property type="project" value="UniProtKB-UniRule"/>
</dbReference>
<keyword evidence="5 6" id="KW-0539">Nucleus</keyword>
<dbReference type="OrthoDB" id="613763at2759"/>
<dbReference type="AlphaFoldDB" id="A0A642UJS0"/>
<dbReference type="VEuPathDB" id="FungiDB:TRICI_006215"/>
<dbReference type="FunFam" id="1.10.10.10:FF:000116">
    <property type="entry name" value="DNA-directed RNA polymerase III subunit RPC6"/>
    <property type="match status" value="1"/>
</dbReference>
<accession>A0A642UJS0</accession>
<proteinExistence type="inferred from homology"/>
<comment type="caution">
    <text evidence="7">The sequence shown here is derived from an EMBL/GenBank/DDBJ whole genome shotgun (WGS) entry which is preliminary data.</text>
</comment>
<comment type="function">
    <text evidence="6">DNA-dependent RNA polymerase catalyzes the transcription of DNA into RNA using the four ribonucleoside triphosphates as substrates. Specific peripheric component of RNA polymerase III which synthesizes small RNAs, such as 5S rRNA and tRNAs.</text>
</comment>
<sequence length="321" mass="36603">MSFEGLSSTAMELHERMMEGKAGEERKLYTQLELQKYCKDAGRLMKYIQELMDNALVKPAQRGSEVLFEPVSHQSAAKVQDMSGDEAMVYQCIEATGRDGIWTKSIKMRTQLHQTVVLRTIKALESRRLIKSVKSVKNPTRKIYMLYHLEPSAEVTGGPWFTDSEMDADFINGLLMAVWKFCVQRSFPQDDDDDDELGAVQRSYPAEYRGYPTVKEIHDFVTNVGILQQDAQLGVTDIRHLCEVLVYDDLLERRDMGQQYKATWHGVLRDYENRRGEAYDALNETPCGACPSFNICEMNGPVNANDCVYLDEWLAPPTQTA</sequence>
<dbReference type="PANTHER" id="PTHR12780">
    <property type="entry name" value="RNA POLYMERASE III DNA DIRECTED , 39KD SUBUNIT-RELATED"/>
    <property type="match status" value="1"/>
</dbReference>
<evidence type="ECO:0000256" key="3">
    <source>
        <dbReference type="ARBA" id="ARBA00022478"/>
    </source>
</evidence>
<reference evidence="7" key="1">
    <citation type="journal article" date="2019" name="G3 (Bethesda)">
        <title>Genome Assemblies of Two Rare Opportunistic Yeast Pathogens: Diutina rugosa (syn. Candida rugosa) and Trichomonascus ciferrii (syn. Candida ciferrii).</title>
        <authorList>
            <person name="Mixao V."/>
            <person name="Saus E."/>
            <person name="Hansen A.P."/>
            <person name="Lass-Florl C."/>
            <person name="Gabaldon T."/>
        </authorList>
    </citation>
    <scope>NUCLEOTIDE SEQUENCE</scope>
    <source>
        <strain evidence="7">CBS 4856</strain>
    </source>
</reference>
<dbReference type="GO" id="GO:0005654">
    <property type="term" value="C:nucleoplasm"/>
    <property type="evidence" value="ECO:0007669"/>
    <property type="project" value="UniProtKB-ARBA"/>
</dbReference>
<keyword evidence="8" id="KW-1185">Reference proteome</keyword>
<dbReference type="InterPro" id="IPR036388">
    <property type="entry name" value="WH-like_DNA-bd_sf"/>
</dbReference>
<protein>
    <recommendedName>
        <fullName evidence="6">DNA-directed RNA polymerase III subunit RPC6</fullName>
        <shortName evidence="6">RNA polymerase III subunit C6</shortName>
    </recommendedName>
</protein>
<evidence type="ECO:0000256" key="6">
    <source>
        <dbReference type="PIRNR" id="PIRNR028763"/>
    </source>
</evidence>
<dbReference type="GO" id="GO:0006383">
    <property type="term" value="P:transcription by RNA polymerase III"/>
    <property type="evidence" value="ECO:0007669"/>
    <property type="project" value="UniProtKB-UniRule"/>
</dbReference>
<dbReference type="Pfam" id="PF05158">
    <property type="entry name" value="RNA_pol_Rpc34"/>
    <property type="match status" value="1"/>
</dbReference>
<evidence type="ECO:0000256" key="4">
    <source>
        <dbReference type="ARBA" id="ARBA00023163"/>
    </source>
</evidence>
<dbReference type="InterPro" id="IPR007832">
    <property type="entry name" value="RNA_pol_Rpc34"/>
</dbReference>
<dbReference type="InterPro" id="IPR036390">
    <property type="entry name" value="WH_DNA-bd_sf"/>
</dbReference>
<keyword evidence="3 6" id="KW-0240">DNA-directed RNA polymerase</keyword>
<comment type="subcellular location">
    <subcellularLocation>
        <location evidence="1 6">Nucleus</location>
    </subcellularLocation>
</comment>
<dbReference type="Gene3D" id="1.10.10.10">
    <property type="entry name" value="Winged helix-like DNA-binding domain superfamily/Winged helix DNA-binding domain"/>
    <property type="match status" value="1"/>
</dbReference>
<comment type="similarity">
    <text evidence="2 6">Belongs to the eukaryotic RPC34/RPC39 RNA polymerase subunit family.</text>
</comment>
<dbReference type="InterPro" id="IPR016049">
    <property type="entry name" value="RNA_pol_Rpc34-like"/>
</dbReference>
<dbReference type="EMBL" id="SWFS01000503">
    <property type="protein sequence ID" value="KAA8900343.1"/>
    <property type="molecule type" value="Genomic_DNA"/>
</dbReference>
<evidence type="ECO:0000256" key="1">
    <source>
        <dbReference type="ARBA" id="ARBA00004123"/>
    </source>
</evidence>
<dbReference type="PIRSF" id="PIRSF028763">
    <property type="entry name" value="RNA_pol_Rpc34"/>
    <property type="match status" value="1"/>
</dbReference>
<evidence type="ECO:0000313" key="8">
    <source>
        <dbReference type="Proteomes" id="UP000761534"/>
    </source>
</evidence>
<evidence type="ECO:0000256" key="5">
    <source>
        <dbReference type="ARBA" id="ARBA00023242"/>
    </source>
</evidence>
<dbReference type="GO" id="GO:0005737">
    <property type="term" value="C:cytoplasm"/>
    <property type="evidence" value="ECO:0007669"/>
    <property type="project" value="UniProtKB-ARBA"/>
</dbReference>
<name>A0A642UJS0_9ASCO</name>
<evidence type="ECO:0000313" key="7">
    <source>
        <dbReference type="EMBL" id="KAA8900343.1"/>
    </source>
</evidence>